<reference evidence="3" key="1">
    <citation type="submission" date="2016-05" db="EMBL/GenBank/DDBJ databases">
        <authorList>
            <person name="Lavstsen T."/>
            <person name="Jespersen J.S."/>
        </authorList>
    </citation>
    <scope>NUCLEOTIDE SEQUENCE</scope>
    <source>
        <tissue evidence="3">Brain</tissue>
    </source>
</reference>
<name>A0A1A8IE11_NOTKU</name>
<dbReference type="PANTHER" id="PTHR15688:SF1">
    <property type="entry name" value="KINETOCHORE-ASSOCIATED PROTEIN 1"/>
    <property type="match status" value="1"/>
</dbReference>
<dbReference type="GO" id="GO:0005828">
    <property type="term" value="C:kinetochore microtubule"/>
    <property type="evidence" value="ECO:0007669"/>
    <property type="project" value="TreeGrafter"/>
</dbReference>
<dbReference type="GO" id="GO:1990423">
    <property type="term" value="C:RZZ complex"/>
    <property type="evidence" value="ECO:0007669"/>
    <property type="project" value="TreeGrafter"/>
</dbReference>
<dbReference type="Pfam" id="PF24515">
    <property type="entry name" value="ARM_KNTC1_3rd"/>
    <property type="match status" value="1"/>
</dbReference>
<evidence type="ECO:0000313" key="3">
    <source>
        <dbReference type="EMBL" id="SBQ95313.1"/>
    </source>
</evidence>
<dbReference type="GO" id="GO:0000070">
    <property type="term" value="P:mitotic sister chromatid segregation"/>
    <property type="evidence" value="ECO:0007669"/>
    <property type="project" value="TreeGrafter"/>
</dbReference>
<feature type="domain" description="KNTC1 third ARM-repeats" evidence="2">
    <location>
        <begin position="37"/>
        <end position="85"/>
    </location>
</feature>
<dbReference type="InterPro" id="IPR055405">
    <property type="entry name" value="ARM_KNTC1_3rd"/>
</dbReference>
<gene>
    <name evidence="3" type="primary">KNTC1</name>
</gene>
<dbReference type="GO" id="GO:0007094">
    <property type="term" value="P:mitotic spindle assembly checkpoint signaling"/>
    <property type="evidence" value="ECO:0007669"/>
    <property type="project" value="TreeGrafter"/>
</dbReference>
<sequence>MDVKLSMQLHDAQELKKYNVCLNDFRKITTSSLNVVALGLLNKVFNWRVVDCDLAIGLCTLLSKAEVFKLLWKVIDNTWQNYDKCSERKSSLIPEMVKNRKITPDIILQYCSTFGLDPDHMINRYITTLLLLQEDEDSEGVISSANHVFERKMKPLILEQRQKGQGHCSNKDILKVAKTMMKYIQCIQSPEWAAATAHKIAQELPAGYEKTKALEFCLALGDAWLKDPDLEEAARAPSLPLSPDQRTTLYRTFVLLLKCPILLNLDLIGIANRFSQFNLPAFALGTLLLIPCAGKKTQQVQGFLSICNPVAVLEQVDELMNTGELAGIPSQIRQTVLTFVTQNRQHQKLIKTKHFNHLKQFIVTSGQPNQVKDLVDCLISQNCQDDADSLTHEYLKHRERQQGKRLRNGSISHNCLKEFLQMENEVSE</sequence>
<dbReference type="InterPro" id="IPR019527">
    <property type="entry name" value="RZZ-complex_KNTC1/ROD_C"/>
</dbReference>
<reference evidence="3" key="2">
    <citation type="submission" date="2016-06" db="EMBL/GenBank/DDBJ databases">
        <title>The genome of a short-lived fish provides insights into sex chromosome evolution and the genetic control of aging.</title>
        <authorList>
            <person name="Reichwald K."/>
            <person name="Felder M."/>
            <person name="Petzold A."/>
            <person name="Koch P."/>
            <person name="Groth M."/>
            <person name="Platzer M."/>
        </authorList>
    </citation>
    <scope>NUCLEOTIDE SEQUENCE</scope>
    <source>
        <tissue evidence="3">Brain</tissue>
    </source>
</reference>
<protein>
    <submittedName>
        <fullName evidence="3">Kinetochore associated 1</fullName>
    </submittedName>
</protein>
<evidence type="ECO:0000259" key="1">
    <source>
        <dbReference type="Pfam" id="PF10493"/>
    </source>
</evidence>
<dbReference type="GO" id="GO:0031267">
    <property type="term" value="F:small GTPase binding"/>
    <property type="evidence" value="ECO:0007669"/>
    <property type="project" value="TreeGrafter"/>
</dbReference>
<dbReference type="InterPro" id="IPR052802">
    <property type="entry name" value="KNTC1"/>
</dbReference>
<dbReference type="GO" id="GO:1903394">
    <property type="term" value="P:protein localization to kinetochore involved in kinetochore assembly"/>
    <property type="evidence" value="ECO:0007669"/>
    <property type="project" value="TreeGrafter"/>
</dbReference>
<dbReference type="AlphaFoldDB" id="A0A1A8IE11"/>
<organism evidence="3">
    <name type="scientific">Nothobranchius kuhntae</name>
    <name type="common">Beira killifish</name>
    <dbReference type="NCBI Taxonomy" id="321403"/>
    <lineage>
        <taxon>Eukaryota</taxon>
        <taxon>Metazoa</taxon>
        <taxon>Chordata</taxon>
        <taxon>Craniata</taxon>
        <taxon>Vertebrata</taxon>
        <taxon>Euteleostomi</taxon>
        <taxon>Actinopterygii</taxon>
        <taxon>Neopterygii</taxon>
        <taxon>Teleostei</taxon>
        <taxon>Neoteleostei</taxon>
        <taxon>Acanthomorphata</taxon>
        <taxon>Ovalentaria</taxon>
        <taxon>Atherinomorphae</taxon>
        <taxon>Cyprinodontiformes</taxon>
        <taxon>Nothobranchiidae</taxon>
        <taxon>Nothobranchius</taxon>
    </lineage>
</organism>
<feature type="domain" description="RZZ complex subunit KNTC1/ROD C-terminal" evidence="1">
    <location>
        <begin position="238"/>
        <end position="337"/>
    </location>
</feature>
<proteinExistence type="predicted"/>
<accession>A0A1A8IE11</accession>
<dbReference type="EMBL" id="HAED01009101">
    <property type="protein sequence ID" value="SBQ95313.1"/>
    <property type="molecule type" value="Transcribed_RNA"/>
</dbReference>
<feature type="domain" description="RZZ complex subunit KNTC1/ROD C-terminal" evidence="1">
    <location>
        <begin position="142"/>
        <end position="236"/>
    </location>
</feature>
<dbReference type="PANTHER" id="PTHR15688">
    <property type="entry name" value="KINETOCHORE-ASSOCIATED PROTEIN 1"/>
    <property type="match status" value="1"/>
</dbReference>
<dbReference type="Pfam" id="PF10493">
    <property type="entry name" value="Rod_C"/>
    <property type="match status" value="2"/>
</dbReference>
<evidence type="ECO:0000259" key="2">
    <source>
        <dbReference type="Pfam" id="PF24515"/>
    </source>
</evidence>
<dbReference type="GO" id="GO:0005737">
    <property type="term" value="C:cytoplasm"/>
    <property type="evidence" value="ECO:0007669"/>
    <property type="project" value="TreeGrafter"/>
</dbReference>